<dbReference type="GO" id="GO:0007165">
    <property type="term" value="P:signal transduction"/>
    <property type="evidence" value="ECO:0007669"/>
    <property type="project" value="InterPro"/>
</dbReference>
<reference evidence="2 3" key="1">
    <citation type="submission" date="2018-08" db="EMBL/GenBank/DDBJ databases">
        <title>Salinimonas sediminis sp. nov., a piezophilic bacterium isolated from a deep-sea sediment sample from the New Britain Trench.</title>
        <authorList>
            <person name="Cao J."/>
        </authorList>
    </citation>
    <scope>NUCLEOTIDE SEQUENCE [LARGE SCALE GENOMIC DNA]</scope>
    <source>
        <strain evidence="2 3">N102</strain>
    </source>
</reference>
<proteinExistence type="predicted"/>
<dbReference type="EMBL" id="CP031769">
    <property type="protein sequence ID" value="AXR05764.1"/>
    <property type="molecule type" value="Genomic_DNA"/>
</dbReference>
<dbReference type="Proteomes" id="UP000262073">
    <property type="component" value="Chromosome"/>
</dbReference>
<feature type="domain" description="CheW-like" evidence="1">
    <location>
        <begin position="109"/>
        <end position="247"/>
    </location>
</feature>
<evidence type="ECO:0000313" key="3">
    <source>
        <dbReference type="Proteomes" id="UP000262073"/>
    </source>
</evidence>
<dbReference type="InterPro" id="IPR002545">
    <property type="entry name" value="CheW-lke_dom"/>
</dbReference>
<dbReference type="AlphaFoldDB" id="A0A346NJQ7"/>
<organism evidence="2 3">
    <name type="scientific">Salinimonas sediminis</name>
    <dbReference type="NCBI Taxonomy" id="2303538"/>
    <lineage>
        <taxon>Bacteria</taxon>
        <taxon>Pseudomonadati</taxon>
        <taxon>Pseudomonadota</taxon>
        <taxon>Gammaproteobacteria</taxon>
        <taxon>Alteromonadales</taxon>
        <taxon>Alteromonadaceae</taxon>
        <taxon>Alteromonas/Salinimonas group</taxon>
        <taxon>Salinimonas</taxon>
    </lineage>
</organism>
<evidence type="ECO:0000259" key="1">
    <source>
        <dbReference type="PROSITE" id="PS50851"/>
    </source>
</evidence>
<keyword evidence="3" id="KW-1185">Reference proteome</keyword>
<dbReference type="InterPro" id="IPR014506">
    <property type="entry name" value="UCP020479_CheW"/>
</dbReference>
<dbReference type="KEGG" id="salm:D0Y50_04840"/>
<dbReference type="PIRSF" id="PIRSF020479">
    <property type="entry name" value="UCP020479_CheW"/>
    <property type="match status" value="1"/>
</dbReference>
<dbReference type="Pfam" id="PF01584">
    <property type="entry name" value="CheW"/>
    <property type="match status" value="1"/>
</dbReference>
<gene>
    <name evidence="2" type="ORF">D0Y50_04840</name>
</gene>
<dbReference type="RefSeq" id="WP_108567828.1">
    <property type="nucleotide sequence ID" value="NZ_CP031769.1"/>
</dbReference>
<dbReference type="OrthoDB" id="5565759at2"/>
<dbReference type="InterPro" id="IPR036061">
    <property type="entry name" value="CheW-like_dom_sf"/>
</dbReference>
<protein>
    <submittedName>
        <fullName evidence="2">Chemotaxis protein CheW</fullName>
    </submittedName>
</protein>
<sequence length="253" mass="28065">MNNKQTPFANEDVVEAYLDGLLSEPQNPADITANTARLLEEATRQLQTSHEVDTPIAPPLPRDEAVTADSLEALPQLSGEAALLEQFDQVLEPVPAAPATRLQDQLDNKFQALFFEVAGLTLAVPLITLGGIHRLEKTGPLFGKPPWFKGVMLHRKQKLNVVDTAIWVMPEKYDQNLAEKLHYQYLIMLGDSPWGLASDKLVNTVTLTKDQVKWREVTGKRPWLAGMVKDKMCALVNVYQLISMLNQGLGSQG</sequence>
<dbReference type="SUPFAM" id="SSF50341">
    <property type="entry name" value="CheW-like"/>
    <property type="match status" value="1"/>
</dbReference>
<dbReference type="SMART" id="SM00260">
    <property type="entry name" value="CheW"/>
    <property type="match status" value="1"/>
</dbReference>
<name>A0A346NJQ7_9ALTE</name>
<dbReference type="GO" id="GO:0006935">
    <property type="term" value="P:chemotaxis"/>
    <property type="evidence" value="ECO:0007669"/>
    <property type="project" value="InterPro"/>
</dbReference>
<dbReference type="PROSITE" id="PS50851">
    <property type="entry name" value="CHEW"/>
    <property type="match status" value="1"/>
</dbReference>
<accession>A0A346NJQ7</accession>
<evidence type="ECO:0000313" key="2">
    <source>
        <dbReference type="EMBL" id="AXR05764.1"/>
    </source>
</evidence>